<accession>A0A6G1I9C1</accession>
<feature type="signal peptide" evidence="5">
    <location>
        <begin position="1"/>
        <end position="16"/>
    </location>
</feature>
<evidence type="ECO:0000256" key="3">
    <source>
        <dbReference type="ARBA" id="ARBA00023157"/>
    </source>
</evidence>
<dbReference type="InterPro" id="IPR029058">
    <property type="entry name" value="AB_hydrolase_fold"/>
</dbReference>
<feature type="active site" description="Acyl-ester intermediate" evidence="4">
    <location>
        <position position="231"/>
    </location>
</feature>
<keyword evidence="8" id="KW-1185">Reference proteome</keyword>
<dbReference type="OrthoDB" id="408631at2759"/>
<protein>
    <recommendedName>
        <fullName evidence="5">Carboxylic ester hydrolase</fullName>
        <ecNumber evidence="5">3.1.1.-</ecNumber>
    </recommendedName>
</protein>
<dbReference type="AlphaFoldDB" id="A0A6G1I9C1"/>
<evidence type="ECO:0000313" key="8">
    <source>
        <dbReference type="Proteomes" id="UP000799640"/>
    </source>
</evidence>
<dbReference type="InterPro" id="IPR000997">
    <property type="entry name" value="Cholinesterase"/>
</dbReference>
<evidence type="ECO:0000313" key="7">
    <source>
        <dbReference type="EMBL" id="KAF2404774.1"/>
    </source>
</evidence>
<sequence length="534" mass="56044">MAFLLSFTAALALAFALPNDNPLASISAPSVANPTVTIDAGIVAGTITALPKATAPINKFLGIPFGDSPPVRFGKPLPPKKWTGVRQAVTNKPACVQQFNYPEASRNQTMTVFNNPPPQESEDCLYLNVWAPRSAPPEGWPVMLWLYGGAFIFGSGGLPGYDGTNFASNENIVLVTMNYRTNVFGFPASPELPLAERNLGLLDQRAVLAWIQKNIKAFGGDPEKVTIFGESAGGASVDALLTGYGAGEKPPFRAGIMQSGQISVGGRMGRGDQNSSAWDALVKGLNCSSTASALACVRAAPALKVKEVVERGALSFGPQVDNATLYAGAGERRTQGLIPKLPVMIGSNAQESKINVRGMNDLAGYIAKTFPGNTTKQALVAAAYAVGKEFQTANDAIAQISTDMGAGCGTYKYSLAAAAAGHPTFWYYYNASFPNIQPFPGSGVYHASEIDMVFGTYGHTGATYSGPASTSQQIALSNYMTGAWAAFARNPQRGPGWPAVGSIAEDVGVLGPAGTSGVHMVPWQRVAGKCHLFD</sequence>
<dbReference type="PANTHER" id="PTHR43918:SF4">
    <property type="entry name" value="CARBOXYLIC ESTER HYDROLASE"/>
    <property type="match status" value="1"/>
</dbReference>
<evidence type="ECO:0000256" key="4">
    <source>
        <dbReference type="PIRSR" id="PIRSR600997-1"/>
    </source>
</evidence>
<feature type="chain" id="PRO_5026379093" description="Carboxylic ester hydrolase" evidence="5">
    <location>
        <begin position="17"/>
        <end position="534"/>
    </location>
</feature>
<dbReference type="PRINTS" id="PR00878">
    <property type="entry name" value="CHOLNESTRASE"/>
</dbReference>
<dbReference type="InterPro" id="IPR019819">
    <property type="entry name" value="Carboxylesterase_B_CS"/>
</dbReference>
<comment type="similarity">
    <text evidence="1 5">Belongs to the type-B carboxylesterase/lipase family.</text>
</comment>
<dbReference type="Proteomes" id="UP000799640">
    <property type="component" value="Unassembled WGS sequence"/>
</dbReference>
<keyword evidence="3" id="KW-1015">Disulfide bond</keyword>
<evidence type="ECO:0000256" key="2">
    <source>
        <dbReference type="ARBA" id="ARBA00022801"/>
    </source>
</evidence>
<dbReference type="Gene3D" id="3.40.50.1820">
    <property type="entry name" value="alpha/beta hydrolase"/>
    <property type="match status" value="1"/>
</dbReference>
<dbReference type="EC" id="3.1.1.-" evidence="5"/>
<name>A0A6G1I9C1_9PEZI</name>
<evidence type="ECO:0000259" key="6">
    <source>
        <dbReference type="Pfam" id="PF00135"/>
    </source>
</evidence>
<dbReference type="InterPro" id="IPR002018">
    <property type="entry name" value="CarbesteraseB"/>
</dbReference>
<keyword evidence="5" id="KW-0732">Signal</keyword>
<dbReference type="GO" id="GO:0004104">
    <property type="term" value="F:cholinesterase activity"/>
    <property type="evidence" value="ECO:0007669"/>
    <property type="project" value="InterPro"/>
</dbReference>
<dbReference type="PROSITE" id="PS00122">
    <property type="entry name" value="CARBOXYLESTERASE_B_1"/>
    <property type="match status" value="1"/>
</dbReference>
<keyword evidence="2 5" id="KW-0378">Hydrolase</keyword>
<proteinExistence type="inferred from homology"/>
<dbReference type="PROSITE" id="PS00941">
    <property type="entry name" value="CARBOXYLESTERASE_B_2"/>
    <property type="match status" value="1"/>
</dbReference>
<feature type="domain" description="Carboxylesterase type B" evidence="6">
    <location>
        <begin position="33"/>
        <end position="499"/>
    </location>
</feature>
<evidence type="ECO:0000256" key="5">
    <source>
        <dbReference type="RuleBase" id="RU361235"/>
    </source>
</evidence>
<dbReference type="PANTHER" id="PTHR43918">
    <property type="entry name" value="ACETYLCHOLINESTERASE"/>
    <property type="match status" value="1"/>
</dbReference>
<organism evidence="7 8">
    <name type="scientific">Trichodelitschia bisporula</name>
    <dbReference type="NCBI Taxonomy" id="703511"/>
    <lineage>
        <taxon>Eukaryota</taxon>
        <taxon>Fungi</taxon>
        <taxon>Dikarya</taxon>
        <taxon>Ascomycota</taxon>
        <taxon>Pezizomycotina</taxon>
        <taxon>Dothideomycetes</taxon>
        <taxon>Dothideomycetes incertae sedis</taxon>
        <taxon>Phaeotrichales</taxon>
        <taxon>Phaeotrichaceae</taxon>
        <taxon>Trichodelitschia</taxon>
    </lineage>
</organism>
<dbReference type="InterPro" id="IPR019826">
    <property type="entry name" value="Carboxylesterase_B_AS"/>
</dbReference>
<feature type="active site" description="Charge relay system" evidence="4">
    <location>
        <position position="446"/>
    </location>
</feature>
<evidence type="ECO:0000256" key="1">
    <source>
        <dbReference type="ARBA" id="ARBA00005964"/>
    </source>
</evidence>
<reference evidence="7" key="1">
    <citation type="journal article" date="2020" name="Stud. Mycol.">
        <title>101 Dothideomycetes genomes: a test case for predicting lifestyles and emergence of pathogens.</title>
        <authorList>
            <person name="Haridas S."/>
            <person name="Albert R."/>
            <person name="Binder M."/>
            <person name="Bloem J."/>
            <person name="Labutti K."/>
            <person name="Salamov A."/>
            <person name="Andreopoulos B."/>
            <person name="Baker S."/>
            <person name="Barry K."/>
            <person name="Bills G."/>
            <person name="Bluhm B."/>
            <person name="Cannon C."/>
            <person name="Castanera R."/>
            <person name="Culley D."/>
            <person name="Daum C."/>
            <person name="Ezra D."/>
            <person name="Gonzalez J."/>
            <person name="Henrissat B."/>
            <person name="Kuo A."/>
            <person name="Liang C."/>
            <person name="Lipzen A."/>
            <person name="Lutzoni F."/>
            <person name="Magnuson J."/>
            <person name="Mondo S."/>
            <person name="Nolan M."/>
            <person name="Ohm R."/>
            <person name="Pangilinan J."/>
            <person name="Park H.-J."/>
            <person name="Ramirez L."/>
            <person name="Alfaro M."/>
            <person name="Sun H."/>
            <person name="Tritt A."/>
            <person name="Yoshinaga Y."/>
            <person name="Zwiers L.-H."/>
            <person name="Turgeon B."/>
            <person name="Goodwin S."/>
            <person name="Spatafora J."/>
            <person name="Crous P."/>
            <person name="Grigoriev I."/>
        </authorList>
    </citation>
    <scope>NUCLEOTIDE SEQUENCE</scope>
    <source>
        <strain evidence="7">CBS 262.69</strain>
    </source>
</reference>
<dbReference type="EMBL" id="ML996688">
    <property type="protein sequence ID" value="KAF2404774.1"/>
    <property type="molecule type" value="Genomic_DNA"/>
</dbReference>
<dbReference type="InterPro" id="IPR050654">
    <property type="entry name" value="AChE-related_enzymes"/>
</dbReference>
<dbReference type="Pfam" id="PF00135">
    <property type="entry name" value="COesterase"/>
    <property type="match status" value="1"/>
</dbReference>
<dbReference type="SUPFAM" id="SSF53474">
    <property type="entry name" value="alpha/beta-Hydrolases"/>
    <property type="match status" value="1"/>
</dbReference>
<feature type="active site" description="Charge relay system" evidence="4">
    <location>
        <position position="351"/>
    </location>
</feature>
<gene>
    <name evidence="7" type="ORF">EJ06DRAFT_504250</name>
</gene>